<feature type="non-terminal residue" evidence="10">
    <location>
        <position position="1"/>
    </location>
</feature>
<keyword evidence="6" id="KW-0804">Transcription</keyword>
<evidence type="ECO:0000259" key="9">
    <source>
        <dbReference type="PROSITE" id="PS50114"/>
    </source>
</evidence>
<dbReference type="EMBL" id="JAGKQH010000010">
    <property type="protein sequence ID" value="KAG6589991.1"/>
    <property type="molecule type" value="Genomic_DNA"/>
</dbReference>
<keyword evidence="11" id="KW-1185">Reference proteome</keyword>
<protein>
    <recommendedName>
        <fullName evidence="9">GATA-type domain-containing protein</fullName>
    </recommendedName>
</protein>
<evidence type="ECO:0000256" key="8">
    <source>
        <dbReference type="SAM" id="MobiDB-lite"/>
    </source>
</evidence>
<evidence type="ECO:0000256" key="7">
    <source>
        <dbReference type="PROSITE-ProRule" id="PRU00094"/>
    </source>
</evidence>
<gene>
    <name evidence="10" type="ORF">SDJN03_15414</name>
</gene>
<organism evidence="10 11">
    <name type="scientific">Cucurbita argyrosperma subsp. sororia</name>
    <dbReference type="NCBI Taxonomy" id="37648"/>
    <lineage>
        <taxon>Eukaryota</taxon>
        <taxon>Viridiplantae</taxon>
        <taxon>Streptophyta</taxon>
        <taxon>Embryophyta</taxon>
        <taxon>Tracheophyta</taxon>
        <taxon>Spermatophyta</taxon>
        <taxon>Magnoliopsida</taxon>
        <taxon>eudicotyledons</taxon>
        <taxon>Gunneridae</taxon>
        <taxon>Pentapetalae</taxon>
        <taxon>rosids</taxon>
        <taxon>fabids</taxon>
        <taxon>Cucurbitales</taxon>
        <taxon>Cucurbitaceae</taxon>
        <taxon>Cucurbiteae</taxon>
        <taxon>Cucurbita</taxon>
    </lineage>
</organism>
<dbReference type="GO" id="GO:0008270">
    <property type="term" value="F:zinc ion binding"/>
    <property type="evidence" value="ECO:0007669"/>
    <property type="project" value="UniProtKB-KW"/>
</dbReference>
<dbReference type="Pfam" id="PF00320">
    <property type="entry name" value="GATA"/>
    <property type="match status" value="1"/>
</dbReference>
<proteinExistence type="predicted"/>
<evidence type="ECO:0000256" key="5">
    <source>
        <dbReference type="ARBA" id="ARBA00023125"/>
    </source>
</evidence>
<name>A0AAV6N169_9ROSI</name>
<dbReference type="PANTHER" id="PTHR47255">
    <property type="entry name" value="GATA TRANSCRIPTION FACTOR 22-RELATED"/>
    <property type="match status" value="1"/>
</dbReference>
<keyword evidence="1" id="KW-0479">Metal-binding</keyword>
<keyword evidence="3" id="KW-0862">Zinc</keyword>
<dbReference type="Proteomes" id="UP000685013">
    <property type="component" value="Chromosome 10"/>
</dbReference>
<evidence type="ECO:0000256" key="2">
    <source>
        <dbReference type="ARBA" id="ARBA00022771"/>
    </source>
</evidence>
<accession>A0AAV6N169</accession>
<dbReference type="GO" id="GO:0006355">
    <property type="term" value="P:regulation of DNA-templated transcription"/>
    <property type="evidence" value="ECO:0007669"/>
    <property type="project" value="InterPro"/>
</dbReference>
<dbReference type="InterPro" id="IPR052138">
    <property type="entry name" value="GATA_ZnFinger_Domain"/>
</dbReference>
<sequence>MAPPYHDDLLRRSSSSSSSSSSLSFPAPDHSNSDDPRRLQLKHESESSSCCENHNTHNDLVNWSSSSSKIRLLINSNQINTATQMIHGGRNSHDLNRTTILNDGAAIIRTCSDCNTTKTPLWRSGPRGPKSLCNACGIRQRKARRAMAEAAAMNGGIPCGGKSAAIILKTNKAVQHKIMTKPAAKKLKRKRKDDVVVAGGGGCGGKKGCFEDIKMGRRLSEISSSYQRVFPQDEREAAILLMTLSYGLLHVALYSTNQSPVVLEMASYLWRKYADYLYTKWERTILWDMVDPYRRPKSFTPLVTIYIAAFYTGVVGAAITEQLYKEKYWEDHPGEDVPLMKPKFYYGPWRVMRGEVPAHTKLYQNGLNLLLPYMPPSAFTPLALLSISSPPPSPDPISVTGEGGGIWERMEQFQRSQSLYRTCITLLRQVHASH</sequence>
<dbReference type="SMART" id="SM00401">
    <property type="entry name" value="ZnF_GATA"/>
    <property type="match status" value="1"/>
</dbReference>
<evidence type="ECO:0000256" key="3">
    <source>
        <dbReference type="ARBA" id="ARBA00022833"/>
    </source>
</evidence>
<evidence type="ECO:0000256" key="4">
    <source>
        <dbReference type="ARBA" id="ARBA00023015"/>
    </source>
</evidence>
<dbReference type="PANTHER" id="PTHR47255:SF4">
    <property type="entry name" value="GATA ZINC FINGER DOMAIN-CONTAINING PROTEIN 12"/>
    <property type="match status" value="1"/>
</dbReference>
<feature type="compositionally biased region" description="Low complexity" evidence="8">
    <location>
        <begin position="12"/>
        <end position="24"/>
    </location>
</feature>
<evidence type="ECO:0000256" key="1">
    <source>
        <dbReference type="ARBA" id="ARBA00022723"/>
    </source>
</evidence>
<evidence type="ECO:0000313" key="10">
    <source>
        <dbReference type="EMBL" id="KAG6589991.1"/>
    </source>
</evidence>
<keyword evidence="5" id="KW-0238">DNA-binding</keyword>
<dbReference type="PROSITE" id="PS00344">
    <property type="entry name" value="GATA_ZN_FINGER_1"/>
    <property type="match status" value="1"/>
</dbReference>
<dbReference type="CDD" id="cd00202">
    <property type="entry name" value="ZnF_GATA"/>
    <property type="match status" value="1"/>
</dbReference>
<dbReference type="GO" id="GO:0043565">
    <property type="term" value="F:sequence-specific DNA binding"/>
    <property type="evidence" value="ECO:0007669"/>
    <property type="project" value="InterPro"/>
</dbReference>
<comment type="caution">
    <text evidence="10">The sequence shown here is derived from an EMBL/GenBank/DDBJ whole genome shotgun (WGS) entry which is preliminary data.</text>
</comment>
<keyword evidence="2 7" id="KW-0863">Zinc-finger</keyword>
<feature type="domain" description="GATA-type" evidence="9">
    <location>
        <begin position="109"/>
        <end position="141"/>
    </location>
</feature>
<feature type="compositionally biased region" description="Basic and acidic residues" evidence="8">
    <location>
        <begin position="1"/>
        <end position="11"/>
    </location>
</feature>
<dbReference type="AlphaFoldDB" id="A0AAV6N169"/>
<feature type="compositionally biased region" description="Basic and acidic residues" evidence="8">
    <location>
        <begin position="31"/>
        <end position="46"/>
    </location>
</feature>
<evidence type="ECO:0000313" key="11">
    <source>
        <dbReference type="Proteomes" id="UP000685013"/>
    </source>
</evidence>
<reference evidence="10 11" key="1">
    <citation type="journal article" date="2021" name="Hortic Res">
        <title>The domestication of Cucurbita argyrosperma as revealed by the genome of its wild relative.</title>
        <authorList>
            <person name="Barrera-Redondo J."/>
            <person name="Sanchez-de la Vega G."/>
            <person name="Aguirre-Liguori J.A."/>
            <person name="Castellanos-Morales G."/>
            <person name="Gutierrez-Guerrero Y.T."/>
            <person name="Aguirre-Dugua X."/>
            <person name="Aguirre-Planter E."/>
            <person name="Tenaillon M.I."/>
            <person name="Lira-Saade R."/>
            <person name="Eguiarte L.E."/>
        </authorList>
    </citation>
    <scope>NUCLEOTIDE SEQUENCE [LARGE SCALE GENOMIC DNA]</scope>
    <source>
        <strain evidence="10">JBR-2021</strain>
    </source>
</reference>
<dbReference type="InterPro" id="IPR000679">
    <property type="entry name" value="Znf_GATA"/>
</dbReference>
<dbReference type="PROSITE" id="PS50114">
    <property type="entry name" value="GATA_ZN_FINGER_2"/>
    <property type="match status" value="1"/>
</dbReference>
<evidence type="ECO:0000256" key="6">
    <source>
        <dbReference type="ARBA" id="ARBA00023163"/>
    </source>
</evidence>
<feature type="region of interest" description="Disordered" evidence="8">
    <location>
        <begin position="1"/>
        <end position="52"/>
    </location>
</feature>
<keyword evidence="4" id="KW-0805">Transcription regulation</keyword>